<dbReference type="InterPro" id="IPR008183">
    <property type="entry name" value="Aldose_1/G6P_1-epimerase"/>
</dbReference>
<comment type="caution">
    <text evidence="8">The sequence shown here is derived from an EMBL/GenBank/DDBJ whole genome shotgun (WGS) entry which is preliminary data.</text>
</comment>
<dbReference type="Gene3D" id="2.70.98.10">
    <property type="match status" value="1"/>
</dbReference>
<comment type="similarity">
    <text evidence="2 5">Belongs to the glucose-6-phosphate 1-epimerase family.</text>
</comment>
<evidence type="ECO:0000256" key="7">
    <source>
        <dbReference type="PIRSR" id="PIRSR016020-2"/>
    </source>
</evidence>
<reference evidence="8" key="1">
    <citation type="submission" date="2022-07" db="EMBL/GenBank/DDBJ databases">
        <title>Phylogenomic reconstructions and comparative analyses of Kickxellomycotina fungi.</title>
        <authorList>
            <person name="Reynolds N.K."/>
            <person name="Stajich J.E."/>
            <person name="Barry K."/>
            <person name="Grigoriev I.V."/>
            <person name="Crous P."/>
            <person name="Smith M.E."/>
        </authorList>
    </citation>
    <scope>NUCLEOTIDE SEQUENCE</scope>
    <source>
        <strain evidence="8">RSA 1196</strain>
    </source>
</reference>
<dbReference type="InterPro" id="IPR011013">
    <property type="entry name" value="Gal_mutarotase_sf_dom"/>
</dbReference>
<comment type="catalytic activity">
    <reaction evidence="1">
        <text>alpha-D-glucose 6-phosphate = beta-D-glucose 6-phosphate</text>
        <dbReference type="Rhea" id="RHEA:16249"/>
        <dbReference type="ChEBI" id="CHEBI:58225"/>
        <dbReference type="ChEBI" id="CHEBI:58247"/>
        <dbReference type="EC" id="5.1.3.15"/>
    </reaction>
</comment>
<sequence>MPVQTVSSFNLPTDKVILTHPTGATCEIKTFGATVTSWKVHGQERLFLSRLSDLEGNKPIRGGIPLVFPQFGKGPLMPGQHGFARHSTWEYMGVSKDDDSEIMVSFELRDSDATRASGWPYHFKLTYLVTLTATTLGTHLAVTNTDKVPIRFTALLHTYLTTPDISQVRIGQLGRLNYTDKVQNNLICFEERDQVTIQGETDRIYHSTPDTVPVEVAPGQVVNVKTINFRDTVVWNPWVEKAQAMADLDDQEYQQMICVESGSVHESVTLPSSQTWEAGQVLSVDSE</sequence>
<dbReference type="PANTHER" id="PTHR11122">
    <property type="entry name" value="APOSPORY-ASSOCIATED PROTEIN C-RELATED"/>
    <property type="match status" value="1"/>
</dbReference>
<evidence type="ECO:0000256" key="4">
    <source>
        <dbReference type="ARBA" id="ARBA00023235"/>
    </source>
</evidence>
<dbReference type="SUPFAM" id="SSF74650">
    <property type="entry name" value="Galactose mutarotase-like"/>
    <property type="match status" value="1"/>
</dbReference>
<dbReference type="Pfam" id="PF01263">
    <property type="entry name" value="Aldose_epim"/>
    <property type="match status" value="1"/>
</dbReference>
<dbReference type="PIRSF" id="PIRSF016020">
    <property type="entry name" value="PHexose_mutarotase"/>
    <property type="match status" value="1"/>
</dbReference>
<dbReference type="Proteomes" id="UP001150925">
    <property type="component" value="Unassembled WGS sequence"/>
</dbReference>
<evidence type="ECO:0000256" key="5">
    <source>
        <dbReference type="PIRNR" id="PIRNR016020"/>
    </source>
</evidence>
<feature type="active site" evidence="6">
    <location>
        <position position="260"/>
    </location>
</feature>
<proteinExistence type="inferred from homology"/>
<protein>
    <recommendedName>
        <fullName evidence="3 5">Glucose-6-phosphate 1-epimerase</fullName>
        <ecNumber evidence="3 5">5.1.3.15</ecNumber>
    </recommendedName>
</protein>
<name>A0A9W8AX42_9FUNG</name>
<dbReference type="PANTHER" id="PTHR11122:SF13">
    <property type="entry name" value="GLUCOSE-6-PHOSPHATE 1-EPIMERASE"/>
    <property type="match status" value="1"/>
</dbReference>
<dbReference type="GO" id="GO:0030246">
    <property type="term" value="F:carbohydrate binding"/>
    <property type="evidence" value="ECO:0007669"/>
    <property type="project" value="UniProtKB-UniRule"/>
</dbReference>
<evidence type="ECO:0000256" key="6">
    <source>
        <dbReference type="PIRSR" id="PIRSR016020-1"/>
    </source>
</evidence>
<dbReference type="InterPro" id="IPR014718">
    <property type="entry name" value="GH-type_carb-bd"/>
</dbReference>
<gene>
    <name evidence="8" type="ORF">IWQ62_001774</name>
</gene>
<evidence type="ECO:0000256" key="1">
    <source>
        <dbReference type="ARBA" id="ARBA00001096"/>
    </source>
</evidence>
<dbReference type="GO" id="GO:0047938">
    <property type="term" value="F:glucose-6-phosphate 1-epimerase activity"/>
    <property type="evidence" value="ECO:0007669"/>
    <property type="project" value="UniProtKB-UniRule"/>
</dbReference>
<dbReference type="EC" id="5.1.3.15" evidence="3 5"/>
<accession>A0A9W8AX42</accession>
<evidence type="ECO:0000256" key="3">
    <source>
        <dbReference type="ARBA" id="ARBA00012083"/>
    </source>
</evidence>
<feature type="binding site" evidence="7">
    <location>
        <position position="61"/>
    </location>
    <ligand>
        <name>substrate</name>
    </ligand>
</feature>
<feature type="active site" evidence="6">
    <location>
        <position position="157"/>
    </location>
</feature>
<dbReference type="OrthoDB" id="1659429at2759"/>
<keyword evidence="4 5" id="KW-0413">Isomerase</keyword>
<feature type="binding site" evidence="7">
    <location>
        <position position="85"/>
    </location>
    <ligand>
        <name>substrate</name>
    </ligand>
</feature>
<dbReference type="AlphaFoldDB" id="A0A9W8AX42"/>
<dbReference type="GO" id="GO:0005975">
    <property type="term" value="P:carbohydrate metabolic process"/>
    <property type="evidence" value="ECO:0007669"/>
    <property type="project" value="InterPro"/>
</dbReference>
<evidence type="ECO:0000313" key="8">
    <source>
        <dbReference type="EMBL" id="KAJ1967573.1"/>
    </source>
</evidence>
<dbReference type="CDD" id="cd09020">
    <property type="entry name" value="D-hex-6-P-epi_like"/>
    <property type="match status" value="1"/>
</dbReference>
<organism evidence="8 9">
    <name type="scientific">Dispira parvispora</name>
    <dbReference type="NCBI Taxonomy" id="1520584"/>
    <lineage>
        <taxon>Eukaryota</taxon>
        <taxon>Fungi</taxon>
        <taxon>Fungi incertae sedis</taxon>
        <taxon>Zoopagomycota</taxon>
        <taxon>Kickxellomycotina</taxon>
        <taxon>Dimargaritomycetes</taxon>
        <taxon>Dimargaritales</taxon>
        <taxon>Dimargaritaceae</taxon>
        <taxon>Dispira</taxon>
    </lineage>
</organism>
<dbReference type="InterPro" id="IPR025532">
    <property type="entry name" value="G6P_1-epimerase"/>
</dbReference>
<comment type="function">
    <text evidence="5">Catalyzes the interconversion between the alpha and beta anomers from at least three hexose 6-phosphate sugars (Glc6P, Gal6P, and Man6P).</text>
</comment>
<evidence type="ECO:0000256" key="2">
    <source>
        <dbReference type="ARBA" id="ARBA00005866"/>
    </source>
</evidence>
<dbReference type="EMBL" id="JANBPY010000315">
    <property type="protein sequence ID" value="KAJ1967573.1"/>
    <property type="molecule type" value="Genomic_DNA"/>
</dbReference>
<dbReference type="GO" id="GO:0005737">
    <property type="term" value="C:cytoplasm"/>
    <property type="evidence" value="ECO:0007669"/>
    <property type="project" value="TreeGrafter"/>
</dbReference>
<feature type="binding site" evidence="7">
    <location>
        <position position="80"/>
    </location>
    <ligand>
        <name>substrate</name>
    </ligand>
</feature>
<evidence type="ECO:0000313" key="9">
    <source>
        <dbReference type="Proteomes" id="UP001150925"/>
    </source>
</evidence>
<keyword evidence="9" id="KW-1185">Reference proteome</keyword>